<reference evidence="3" key="1">
    <citation type="submission" date="2012-12" db="EMBL/GenBank/DDBJ databases">
        <authorList>
            <person name="Hellsten U."/>
            <person name="Grimwood J."/>
            <person name="Chapman J.A."/>
            <person name="Shapiro H."/>
            <person name="Aerts A."/>
            <person name="Otillar R.P."/>
            <person name="Terry A.Y."/>
            <person name="Boore J.L."/>
            <person name="Simakov O."/>
            <person name="Marletaz F."/>
            <person name="Cho S.-J."/>
            <person name="Edsinger-Gonzales E."/>
            <person name="Havlak P."/>
            <person name="Kuo D.-H."/>
            <person name="Larsson T."/>
            <person name="Lv J."/>
            <person name="Arendt D."/>
            <person name="Savage R."/>
            <person name="Osoegawa K."/>
            <person name="de Jong P."/>
            <person name="Lindberg D.R."/>
            <person name="Seaver E.C."/>
            <person name="Weisblat D.A."/>
            <person name="Putnam N.H."/>
            <person name="Grigoriev I.V."/>
            <person name="Rokhsar D.S."/>
        </authorList>
    </citation>
    <scope>NUCLEOTIDE SEQUENCE</scope>
    <source>
        <strain evidence="3">I ESC-2004</strain>
    </source>
</reference>
<evidence type="ECO:0000313" key="1">
    <source>
        <dbReference type="EMBL" id="ELU07040.1"/>
    </source>
</evidence>
<sequence length="128" mass="14492">MADFNQFSESGSTSQWTQLKTTKRKKSQLTWQELVQIPGVFSATDVMVQEYNGYVLIRAYVEMGNEEVDLMQYGLQRKVRVPTDVEIATLKALWSKRSHGVVVVGMIKDADEGRHPLALPIQCTEQSV</sequence>
<evidence type="ECO:0000313" key="2">
    <source>
        <dbReference type="EnsemblMetazoa" id="CapteP215496"/>
    </source>
</evidence>
<dbReference type="HOGENOM" id="CLU_1961654_0_0_1"/>
<dbReference type="OrthoDB" id="1431247at2759"/>
<gene>
    <name evidence="1" type="ORF">CAPTEDRAFT_215496</name>
</gene>
<protein>
    <recommendedName>
        <fullName evidence="4">SHSP domain-containing protein</fullName>
    </recommendedName>
</protein>
<proteinExistence type="predicted"/>
<dbReference type="Proteomes" id="UP000014760">
    <property type="component" value="Unassembled WGS sequence"/>
</dbReference>
<accession>R7ULF6</accession>
<dbReference type="EnsemblMetazoa" id="CapteT215496">
    <property type="protein sequence ID" value="CapteP215496"/>
    <property type="gene ID" value="CapteG215496"/>
</dbReference>
<evidence type="ECO:0000313" key="3">
    <source>
        <dbReference type="Proteomes" id="UP000014760"/>
    </source>
</evidence>
<reference evidence="2" key="3">
    <citation type="submission" date="2015-06" db="UniProtKB">
        <authorList>
            <consortium name="EnsemblMetazoa"/>
        </authorList>
    </citation>
    <scope>IDENTIFICATION</scope>
</reference>
<dbReference type="AlphaFoldDB" id="R7ULF6"/>
<evidence type="ECO:0008006" key="4">
    <source>
        <dbReference type="Google" id="ProtNLM"/>
    </source>
</evidence>
<dbReference type="EMBL" id="KB300214">
    <property type="protein sequence ID" value="ELU07040.1"/>
    <property type="molecule type" value="Genomic_DNA"/>
</dbReference>
<dbReference type="EMBL" id="AMQN01022495">
    <property type="status" value="NOT_ANNOTATED_CDS"/>
    <property type="molecule type" value="Genomic_DNA"/>
</dbReference>
<name>R7ULF6_CAPTE</name>
<reference evidence="1 3" key="2">
    <citation type="journal article" date="2013" name="Nature">
        <title>Insights into bilaterian evolution from three spiralian genomes.</title>
        <authorList>
            <person name="Simakov O."/>
            <person name="Marletaz F."/>
            <person name="Cho S.J."/>
            <person name="Edsinger-Gonzales E."/>
            <person name="Havlak P."/>
            <person name="Hellsten U."/>
            <person name="Kuo D.H."/>
            <person name="Larsson T."/>
            <person name="Lv J."/>
            <person name="Arendt D."/>
            <person name="Savage R."/>
            <person name="Osoegawa K."/>
            <person name="de Jong P."/>
            <person name="Grimwood J."/>
            <person name="Chapman J.A."/>
            <person name="Shapiro H."/>
            <person name="Aerts A."/>
            <person name="Otillar R.P."/>
            <person name="Terry A.Y."/>
            <person name="Boore J.L."/>
            <person name="Grigoriev I.V."/>
            <person name="Lindberg D.R."/>
            <person name="Seaver E.C."/>
            <person name="Weisblat D.A."/>
            <person name="Putnam N.H."/>
            <person name="Rokhsar D.S."/>
        </authorList>
    </citation>
    <scope>NUCLEOTIDE SEQUENCE</scope>
    <source>
        <strain evidence="1 3">I ESC-2004</strain>
    </source>
</reference>
<keyword evidence="3" id="KW-1185">Reference proteome</keyword>
<organism evidence="1">
    <name type="scientific">Capitella teleta</name>
    <name type="common">Polychaete worm</name>
    <dbReference type="NCBI Taxonomy" id="283909"/>
    <lineage>
        <taxon>Eukaryota</taxon>
        <taxon>Metazoa</taxon>
        <taxon>Spiralia</taxon>
        <taxon>Lophotrochozoa</taxon>
        <taxon>Annelida</taxon>
        <taxon>Polychaeta</taxon>
        <taxon>Sedentaria</taxon>
        <taxon>Scolecida</taxon>
        <taxon>Capitellidae</taxon>
        <taxon>Capitella</taxon>
    </lineage>
</organism>